<feature type="transmembrane region" description="Helical" evidence="1">
    <location>
        <begin position="99"/>
        <end position="126"/>
    </location>
</feature>
<evidence type="ECO:0000313" key="3">
    <source>
        <dbReference type="Proteomes" id="UP000234342"/>
    </source>
</evidence>
<keyword evidence="1" id="KW-0812">Transmembrane</keyword>
<sequence>MIESIQGFAGSIPDWLQWAGIMLVSAIPFVESYFGSVIGVAIGLNPVVAILMAIIGNVLSMLAFVYGAGAIRDKATKNRTKDDESSQKRQKLKRMFDKFGVPGVSLLGQTLLPSQITSMAMVGFGANRNAVAFWQIISIILWGVLFGVLATLGVNLALR</sequence>
<feature type="transmembrane region" description="Helical" evidence="1">
    <location>
        <begin position="48"/>
        <end position="71"/>
    </location>
</feature>
<dbReference type="RefSeq" id="WP_101620710.1">
    <property type="nucleotide sequence ID" value="NZ_FXZE01000008.1"/>
</dbReference>
<proteinExistence type="predicted"/>
<dbReference type="EMBL" id="FXZE01000008">
    <property type="protein sequence ID" value="SMX87801.1"/>
    <property type="molecule type" value="Genomic_DNA"/>
</dbReference>
<dbReference type="Proteomes" id="UP000234342">
    <property type="component" value="Unassembled WGS sequence"/>
</dbReference>
<dbReference type="AlphaFoldDB" id="A0A2H1JK60"/>
<keyword evidence="1" id="KW-0472">Membrane</keyword>
<keyword evidence="3" id="KW-1185">Reference proteome</keyword>
<gene>
    <name evidence="2" type="ORF">BANT10_02089</name>
</gene>
<accession>A0A2H1JK60</accession>
<keyword evidence="1" id="KW-1133">Transmembrane helix</keyword>
<name>A0A2H1JK60_9MICO</name>
<evidence type="ECO:0000256" key="1">
    <source>
        <dbReference type="SAM" id="Phobius"/>
    </source>
</evidence>
<reference evidence="3" key="1">
    <citation type="submission" date="2017-03" db="EMBL/GenBank/DDBJ databases">
        <authorList>
            <person name="Monnet C."/>
        </authorList>
    </citation>
    <scope>NUCLEOTIDE SEQUENCE [LARGE SCALE GENOMIC DNA]</scope>
    <source>
        <strain evidence="3">P10</strain>
    </source>
</reference>
<feature type="transmembrane region" description="Helical" evidence="1">
    <location>
        <begin position="21"/>
        <end position="42"/>
    </location>
</feature>
<evidence type="ECO:0008006" key="4">
    <source>
        <dbReference type="Google" id="ProtNLM"/>
    </source>
</evidence>
<feature type="transmembrane region" description="Helical" evidence="1">
    <location>
        <begin position="132"/>
        <end position="158"/>
    </location>
</feature>
<evidence type="ECO:0000313" key="2">
    <source>
        <dbReference type="EMBL" id="SMX87801.1"/>
    </source>
</evidence>
<organism evidence="2 3">
    <name type="scientific">Brevibacterium antiquum</name>
    <dbReference type="NCBI Taxonomy" id="234835"/>
    <lineage>
        <taxon>Bacteria</taxon>
        <taxon>Bacillati</taxon>
        <taxon>Actinomycetota</taxon>
        <taxon>Actinomycetes</taxon>
        <taxon>Micrococcales</taxon>
        <taxon>Brevibacteriaceae</taxon>
        <taxon>Brevibacterium</taxon>
    </lineage>
</organism>
<protein>
    <recommendedName>
        <fullName evidence="4">Small multi-drug export protein</fullName>
    </recommendedName>
</protein>